<reference evidence="1 2" key="1">
    <citation type="journal article" date="2020" name="Antonie Van Leeuwenhoek">
        <title>Rhodopirellula heiligendammensis sp. nov., Rhodopirellula pilleata sp. nov., and Rhodopirellula solitaria sp. nov. isolated from natural or artificial marine surfaces in Northern Germany and California, USA, and emended description of the genus Rhodopirellula.</title>
        <authorList>
            <person name="Kallscheuer N."/>
            <person name="Wiegand S."/>
            <person name="Jogler M."/>
            <person name="Boedeker C."/>
            <person name="Peeters S.H."/>
            <person name="Rast P."/>
            <person name="Heuer A."/>
            <person name="Jetten M.S.M."/>
            <person name="Rohde M."/>
            <person name="Jogler C."/>
        </authorList>
    </citation>
    <scope>NUCLEOTIDE SEQUENCE [LARGE SCALE GENOMIC DNA]</scope>
    <source>
        <strain evidence="1 2">Poly21</strain>
    </source>
</reference>
<dbReference type="Proteomes" id="UP000319908">
    <property type="component" value="Unassembled WGS sequence"/>
</dbReference>
<dbReference type="AlphaFoldDB" id="A0A5C6C439"/>
<comment type="caution">
    <text evidence="1">The sequence shown here is derived from an EMBL/GenBank/DDBJ whole genome shotgun (WGS) entry which is preliminary data.</text>
</comment>
<evidence type="ECO:0000313" key="2">
    <source>
        <dbReference type="Proteomes" id="UP000319908"/>
    </source>
</evidence>
<dbReference type="EMBL" id="SJPU01000001">
    <property type="protein sequence ID" value="TWU18938.1"/>
    <property type="molecule type" value="Genomic_DNA"/>
</dbReference>
<keyword evidence="2" id="KW-1185">Reference proteome</keyword>
<accession>A0A5C6C439</accession>
<sequence length="68" mass="7858">MPPPQVIAGAQAGLRMRLTQQAGINKKKRPRRSFLLLGRCCGHVCLTQCYFRFLVDESTSERSWHWPE</sequence>
<evidence type="ECO:0000313" key="1">
    <source>
        <dbReference type="EMBL" id="TWU18938.1"/>
    </source>
</evidence>
<name>A0A5C6C439_9BACT</name>
<organism evidence="1 2">
    <name type="scientific">Allorhodopirellula heiligendammensis</name>
    <dbReference type="NCBI Taxonomy" id="2714739"/>
    <lineage>
        <taxon>Bacteria</taxon>
        <taxon>Pseudomonadati</taxon>
        <taxon>Planctomycetota</taxon>
        <taxon>Planctomycetia</taxon>
        <taxon>Pirellulales</taxon>
        <taxon>Pirellulaceae</taxon>
        <taxon>Allorhodopirellula</taxon>
    </lineage>
</organism>
<proteinExistence type="predicted"/>
<protein>
    <submittedName>
        <fullName evidence="1">Uncharacterized protein</fullName>
    </submittedName>
</protein>
<gene>
    <name evidence="1" type="ORF">Poly21_11090</name>
</gene>